<dbReference type="SUPFAM" id="SSF51735">
    <property type="entry name" value="NAD(P)-binding Rossmann-fold domains"/>
    <property type="match status" value="1"/>
</dbReference>
<evidence type="ECO:0000313" key="5">
    <source>
        <dbReference type="Proteomes" id="UP000664096"/>
    </source>
</evidence>
<sequence>MTDSPEKRRVVILGGYGVFGGKLAVSLLLNPCFDVLVAGRSLEKAEAFCARHGGTPVRLDRDAADFPAILATLSPFVTVDAAGPFQAYDGNPYVVAAAAVAAGSHYLDLSDDAEFTAGIQSLDASSRASGLAVLSGVSSVPALSSVAVESLRTDFRRLDLIESIILPGNRAPRGLSVIRAILAQVGRPLTVFRDGAAETVPGWSGLSRRRLGPGGKDGLPPRWSSFIGAPDLALFPDHYGARTVLFRAGLELSPMHLGLWLLSWPVRLGLIRSLEPAAKALQWAADRLEPFGTDRGGMEVAISGLGTDGLPLTRRWTLIAEAGDGPHIPAVAASILCRRLSEDGVPPGARACLGAFTLDDINQATRHLSVRTFTGTLEQPVLFQQALGSEFKVLPDPVRALHTVFDRRRWSGRAKVTRGRSLGGNLVCRVVGFPPEGEDTPVKVTIEKRGDREIWNRSFGDRTFRSILKLSGSEGTGLVNERFGPVSFDIALERRDDGLHYPVKRGWLLGLPVPKWLLPTSEATETHQDGRFRFDVKISLPVFGLLVHYQGWLTPEHPTEQQGTRRADRKDPVPEKSS</sequence>
<dbReference type="AlphaFoldDB" id="A0A939EGZ4"/>
<dbReference type="PANTHER" id="PTHR43796">
    <property type="entry name" value="CARBOXYNORSPERMIDINE SYNTHASE"/>
    <property type="match status" value="1"/>
</dbReference>
<dbReference type="InterPro" id="IPR036291">
    <property type="entry name" value="NAD(P)-bd_dom_sf"/>
</dbReference>
<comment type="caution">
    <text evidence="4">The sequence shown here is derived from an EMBL/GenBank/DDBJ whole genome shotgun (WGS) entry which is preliminary data.</text>
</comment>
<dbReference type="Pfam" id="PF03435">
    <property type="entry name" value="Sacchrp_dh_NADP"/>
    <property type="match status" value="1"/>
</dbReference>
<evidence type="ECO:0000259" key="3">
    <source>
        <dbReference type="Pfam" id="PF13761"/>
    </source>
</evidence>
<feature type="domain" description="Saccharopine dehydrogenase NADP binding" evidence="2">
    <location>
        <begin position="10"/>
        <end position="110"/>
    </location>
</feature>
<dbReference type="InterPro" id="IPR025311">
    <property type="entry name" value="DUF4166"/>
</dbReference>
<evidence type="ECO:0000256" key="1">
    <source>
        <dbReference type="SAM" id="MobiDB-lite"/>
    </source>
</evidence>
<feature type="compositionally biased region" description="Basic and acidic residues" evidence="1">
    <location>
        <begin position="557"/>
        <end position="578"/>
    </location>
</feature>
<feature type="domain" description="DUF4166" evidence="3">
    <location>
        <begin position="394"/>
        <end position="553"/>
    </location>
</feature>
<name>A0A939EGZ4_9HYPH</name>
<evidence type="ECO:0000259" key="2">
    <source>
        <dbReference type="Pfam" id="PF03435"/>
    </source>
</evidence>
<protein>
    <submittedName>
        <fullName evidence="4">DUF4166 domain-containing protein</fullName>
    </submittedName>
</protein>
<dbReference type="RefSeq" id="WP_207141380.1">
    <property type="nucleotide sequence ID" value="NZ_JAEKJZ010000002.1"/>
</dbReference>
<dbReference type="Proteomes" id="UP000664096">
    <property type="component" value="Unassembled WGS sequence"/>
</dbReference>
<gene>
    <name evidence="4" type="ORF">JF539_14520</name>
</gene>
<dbReference type="PANTHER" id="PTHR43796:SF2">
    <property type="entry name" value="CARBOXYNORSPERMIDINE SYNTHASE"/>
    <property type="match status" value="1"/>
</dbReference>
<reference evidence="4" key="1">
    <citation type="submission" date="2020-12" db="EMBL/GenBank/DDBJ databases">
        <title>Oil enriched cultivation method for isolating marine PHA-producing bacteria.</title>
        <authorList>
            <person name="Zheng W."/>
            <person name="Yu S."/>
            <person name="Huang Y."/>
        </authorList>
    </citation>
    <scope>NUCLEOTIDE SEQUENCE</scope>
    <source>
        <strain evidence="4">SY-2-12</strain>
    </source>
</reference>
<feature type="region of interest" description="Disordered" evidence="1">
    <location>
        <begin position="556"/>
        <end position="578"/>
    </location>
</feature>
<dbReference type="Pfam" id="PF13761">
    <property type="entry name" value="DUF4166"/>
    <property type="match status" value="1"/>
</dbReference>
<dbReference type="InterPro" id="IPR005097">
    <property type="entry name" value="Sacchrp_dh_NADP-bd"/>
</dbReference>
<dbReference type="Gene3D" id="3.40.50.720">
    <property type="entry name" value="NAD(P)-binding Rossmann-like Domain"/>
    <property type="match status" value="1"/>
</dbReference>
<dbReference type="EMBL" id="JAEKJZ010000002">
    <property type="protein sequence ID" value="MBN9671560.1"/>
    <property type="molecule type" value="Genomic_DNA"/>
</dbReference>
<proteinExistence type="predicted"/>
<accession>A0A939EGZ4</accession>
<organism evidence="4 5">
    <name type="scientific">Roseibium aggregatum</name>
    <dbReference type="NCBI Taxonomy" id="187304"/>
    <lineage>
        <taxon>Bacteria</taxon>
        <taxon>Pseudomonadati</taxon>
        <taxon>Pseudomonadota</taxon>
        <taxon>Alphaproteobacteria</taxon>
        <taxon>Hyphomicrobiales</taxon>
        <taxon>Stappiaceae</taxon>
        <taxon>Roseibium</taxon>
    </lineage>
</organism>
<evidence type="ECO:0000313" key="4">
    <source>
        <dbReference type="EMBL" id="MBN9671560.1"/>
    </source>
</evidence>